<dbReference type="OrthoDB" id="1057137at2759"/>
<organism evidence="4 5">
    <name type="scientific">Kazachstania africana (strain ATCC 22294 / BCRC 22015 / CBS 2517 / CECT 1963 / NBRC 1671 / NRRL Y-8276)</name>
    <name type="common">Yeast</name>
    <name type="synonym">Kluyveromyces africanus</name>
    <dbReference type="NCBI Taxonomy" id="1071382"/>
    <lineage>
        <taxon>Eukaryota</taxon>
        <taxon>Fungi</taxon>
        <taxon>Dikarya</taxon>
        <taxon>Ascomycota</taxon>
        <taxon>Saccharomycotina</taxon>
        <taxon>Saccharomycetes</taxon>
        <taxon>Saccharomycetales</taxon>
        <taxon>Saccharomycetaceae</taxon>
        <taxon>Kazachstania</taxon>
    </lineage>
</organism>
<accession>H2B0Y0</accession>
<dbReference type="InParanoid" id="H2B0Y0"/>
<dbReference type="PANTHER" id="PTHR13542">
    <property type="entry name" value="LSM12 HOMOLOG"/>
    <property type="match status" value="1"/>
</dbReference>
<protein>
    <submittedName>
        <fullName evidence="4">Uncharacterized protein</fullName>
    </submittedName>
</protein>
<evidence type="ECO:0000259" key="3">
    <source>
        <dbReference type="PROSITE" id="PS52002"/>
    </source>
</evidence>
<dbReference type="FunCoup" id="H2B0Y0">
    <property type="interactions" value="744"/>
</dbReference>
<evidence type="ECO:0000256" key="1">
    <source>
        <dbReference type="ARBA" id="ARBA00006359"/>
    </source>
</evidence>
<keyword evidence="5" id="KW-1185">Reference proteome</keyword>
<sequence length="201" mass="22764">MSISLEQVIGFRVKITNVLDEVTEGKIYSFNSSNNTITLQTTPISRKKTQHSNLHDFKIIKCSFIKDLTVLNTEKPSFNLFRKQFIKPSFTNVERIEAMLRDSLNGANKTASNSSKVSPECQMILSAIKKTISGTRLDEEGNIIVLDALKIISPYKPENIVKLNKHLDDDSLFLVEKIVGATWNRHHHTYDKNEEDGRKGG</sequence>
<reference evidence="4 5" key="1">
    <citation type="journal article" date="2011" name="Proc. Natl. Acad. Sci. U.S.A.">
        <title>Evolutionary erosion of yeast sex chromosomes by mating-type switching accidents.</title>
        <authorList>
            <person name="Gordon J.L."/>
            <person name="Armisen D."/>
            <person name="Proux-Wera E."/>
            <person name="Oheigeartaigh S.S."/>
            <person name="Byrne K.P."/>
            <person name="Wolfe K.H."/>
        </authorList>
    </citation>
    <scope>NUCLEOTIDE SEQUENCE [LARGE SCALE GENOMIC DNA]</scope>
    <source>
        <strain evidence="5">ATCC 22294 / BCRC 22015 / CBS 2517 / CECT 1963 / NBRC 1671 / NRRL Y-8276</strain>
    </source>
</reference>
<evidence type="ECO:0000313" key="4">
    <source>
        <dbReference type="EMBL" id="CCF60280.1"/>
    </source>
</evidence>
<dbReference type="InterPro" id="IPR039683">
    <property type="entry name" value="Lsm12-like"/>
</dbReference>
<feature type="domain" description="Sm" evidence="3">
    <location>
        <begin position="1"/>
        <end position="74"/>
    </location>
</feature>
<dbReference type="STRING" id="1071382.H2B0Y0"/>
<dbReference type="GO" id="GO:0016070">
    <property type="term" value="P:RNA metabolic process"/>
    <property type="evidence" value="ECO:0007669"/>
    <property type="project" value="EnsemblFungi"/>
</dbReference>
<dbReference type="eggNOG" id="KOG4401">
    <property type="taxonomic scope" value="Eukaryota"/>
</dbReference>
<dbReference type="PIRSF" id="PIRSF007783">
    <property type="entry name" value="UCP007783_YHR121w"/>
    <property type="match status" value="1"/>
</dbReference>
<dbReference type="InterPro" id="IPR048478">
    <property type="entry name" value="LSM12_LSM"/>
</dbReference>
<dbReference type="GO" id="GO:0003723">
    <property type="term" value="F:RNA binding"/>
    <property type="evidence" value="ECO:0007669"/>
    <property type="project" value="InterPro"/>
</dbReference>
<feature type="domain" description="AD" evidence="2">
    <location>
        <begin position="89"/>
        <end position="187"/>
    </location>
</feature>
<comment type="similarity">
    <text evidence="1">Belongs to the LSM12 family.</text>
</comment>
<dbReference type="Pfam" id="PF09793">
    <property type="entry name" value="AD"/>
    <property type="match status" value="1"/>
</dbReference>
<name>H2B0Y0_KAZAF</name>
<dbReference type="PROSITE" id="PS52001">
    <property type="entry name" value="AD"/>
    <property type="match status" value="1"/>
</dbReference>
<dbReference type="HOGENOM" id="CLU_073383_1_1_1"/>
<dbReference type="GO" id="GO:0010494">
    <property type="term" value="C:cytoplasmic stress granule"/>
    <property type="evidence" value="ECO:0007669"/>
    <property type="project" value="EnsemblFungi"/>
</dbReference>
<proteinExistence type="inferred from homology"/>
<evidence type="ECO:0000313" key="5">
    <source>
        <dbReference type="Proteomes" id="UP000005220"/>
    </source>
</evidence>
<dbReference type="InterPro" id="IPR016521">
    <property type="entry name" value="RNA-processing_Lsm12"/>
</dbReference>
<dbReference type="RefSeq" id="XP_003959415.1">
    <property type="nucleotide sequence ID" value="XM_003959366.1"/>
</dbReference>
<dbReference type="InterPro" id="IPR019181">
    <property type="entry name" value="LSM12_ABD"/>
</dbReference>
<dbReference type="KEGG" id="kaf:KAFR_0J02160"/>
<dbReference type="Pfam" id="PF21166">
    <property type="entry name" value="LSM12_LSM"/>
    <property type="match status" value="1"/>
</dbReference>
<dbReference type="GeneID" id="13883930"/>
<dbReference type="InterPro" id="IPR047575">
    <property type="entry name" value="Sm"/>
</dbReference>
<gene>
    <name evidence="4" type="primary">KAFR0J02160</name>
    <name evidence="4" type="ORF">KAFR_0J02160</name>
</gene>
<evidence type="ECO:0000259" key="2">
    <source>
        <dbReference type="PROSITE" id="PS52001"/>
    </source>
</evidence>
<dbReference type="SMART" id="SM00995">
    <property type="entry name" value="AD"/>
    <property type="match status" value="1"/>
</dbReference>
<dbReference type="PROSITE" id="PS52002">
    <property type="entry name" value="SM"/>
    <property type="match status" value="1"/>
</dbReference>
<dbReference type="EMBL" id="HE650830">
    <property type="protein sequence ID" value="CCF60280.1"/>
    <property type="molecule type" value="Genomic_DNA"/>
</dbReference>
<dbReference type="Proteomes" id="UP000005220">
    <property type="component" value="Chromosome 10"/>
</dbReference>
<dbReference type="InterPro" id="IPR047574">
    <property type="entry name" value="AD"/>
</dbReference>
<dbReference type="AlphaFoldDB" id="H2B0Y0"/>